<name>A0A7S2S6V7_9STRA</name>
<dbReference type="PANTHER" id="PTHR12558:SF13">
    <property type="entry name" value="CELL DIVISION CYCLE PROTEIN 27 HOMOLOG"/>
    <property type="match status" value="1"/>
</dbReference>
<dbReference type="InterPro" id="IPR029063">
    <property type="entry name" value="SAM-dependent_MTases_sf"/>
</dbReference>
<feature type="repeat" description="TPR" evidence="3">
    <location>
        <begin position="154"/>
        <end position="187"/>
    </location>
</feature>
<dbReference type="SUPFAM" id="SSF48452">
    <property type="entry name" value="TPR-like"/>
    <property type="match status" value="1"/>
</dbReference>
<dbReference type="PROSITE" id="PS50005">
    <property type="entry name" value="TPR"/>
    <property type="match status" value="3"/>
</dbReference>
<feature type="repeat" description="TPR" evidence="3">
    <location>
        <begin position="86"/>
        <end position="119"/>
    </location>
</feature>
<dbReference type="Gene3D" id="3.40.50.150">
    <property type="entry name" value="Vaccinia Virus protein VP39"/>
    <property type="match status" value="1"/>
</dbReference>
<dbReference type="EMBL" id="HBHJ01017742">
    <property type="protein sequence ID" value="CAD9691345.1"/>
    <property type="molecule type" value="Transcribed_RNA"/>
</dbReference>
<dbReference type="InterPro" id="IPR011990">
    <property type="entry name" value="TPR-like_helical_dom_sf"/>
</dbReference>
<dbReference type="AlphaFoldDB" id="A0A7S2S6V7"/>
<gene>
    <name evidence="4" type="ORF">RMAR1173_LOCUS11752</name>
</gene>
<dbReference type="SUPFAM" id="SSF53335">
    <property type="entry name" value="S-adenosyl-L-methionine-dependent methyltransferases"/>
    <property type="match status" value="1"/>
</dbReference>
<evidence type="ECO:0000313" key="4">
    <source>
        <dbReference type="EMBL" id="CAD9691345.1"/>
    </source>
</evidence>
<feature type="repeat" description="TPR" evidence="3">
    <location>
        <begin position="188"/>
        <end position="221"/>
    </location>
</feature>
<organism evidence="4">
    <name type="scientific">Rhizochromulina marina</name>
    <dbReference type="NCBI Taxonomy" id="1034831"/>
    <lineage>
        <taxon>Eukaryota</taxon>
        <taxon>Sar</taxon>
        <taxon>Stramenopiles</taxon>
        <taxon>Ochrophyta</taxon>
        <taxon>Dictyochophyceae</taxon>
        <taxon>Rhizochromulinales</taxon>
        <taxon>Rhizochromulina</taxon>
    </lineage>
</organism>
<dbReference type="PANTHER" id="PTHR12558">
    <property type="entry name" value="CELL DIVISION CYCLE 16,23,27"/>
    <property type="match status" value="1"/>
</dbReference>
<dbReference type="InterPro" id="IPR019734">
    <property type="entry name" value="TPR_rpt"/>
</dbReference>
<keyword evidence="1 3" id="KW-0802">TPR repeat</keyword>
<protein>
    <recommendedName>
        <fullName evidence="5">Methyltransferase type 11 domain-containing protein</fullName>
    </recommendedName>
</protein>
<evidence type="ECO:0000256" key="1">
    <source>
        <dbReference type="ARBA" id="ARBA00022803"/>
    </source>
</evidence>
<dbReference type="Gene3D" id="1.25.40.10">
    <property type="entry name" value="Tetratricopeptide repeat domain"/>
    <property type="match status" value="2"/>
</dbReference>
<comment type="similarity">
    <text evidence="2">Belongs to the APC3/CDC27 family.</text>
</comment>
<evidence type="ECO:0000256" key="2">
    <source>
        <dbReference type="ARBA" id="ARBA00038210"/>
    </source>
</evidence>
<reference evidence="4" key="1">
    <citation type="submission" date="2021-01" db="EMBL/GenBank/DDBJ databases">
        <authorList>
            <person name="Corre E."/>
            <person name="Pelletier E."/>
            <person name="Niang G."/>
            <person name="Scheremetjew M."/>
            <person name="Finn R."/>
            <person name="Kale V."/>
            <person name="Holt S."/>
            <person name="Cochrane G."/>
            <person name="Meng A."/>
            <person name="Brown T."/>
            <person name="Cohen L."/>
        </authorList>
    </citation>
    <scope>NUCLEOTIDE SEQUENCE</scope>
    <source>
        <strain evidence="4">CCMP1243</strain>
    </source>
</reference>
<proteinExistence type="inferred from homology"/>
<sequence length="598" mass="64040">MGRSGRQRPVGAVAGKGGKVRPWYQSAPVVALISLAGALCAVHIGRLVSLAGLRSPGGYDATSYYSDVYVDAASDPLQGESEAVAAKKAFQKGNFEYRLGKPLEALKYFKQAVTLLPSHSFAWANLGNIQRELGLVEDAVASHRNAVAHLPSRARHWYNLGVSLYSLRDLPRATLAFRRALELNHRMASAHYNLGVALAELGQRVEAKLRYEKATSLEPSSALGAASHCNLCNLIALDDGPEAAVACLRELVAAFPDYERGLVNLAATLQLRGETAGSRWQDSNNMDWKAEAVAIHEQVLQMNPGSAIAAHALAALKGGDHVPEAASVAYVEQLFDSYSVDFDASLQSLGYQVPSLLEQAVQRFAGATSKPFNTSLDLGCGTGLCGAWMKPLSTALVGVDASLRMLEIAGSRTDQEAGTGALAPAEAADQLLEAPWISGSSAEVRKTFLYDSLEHQDLMEFLQRQPPASGDLVVAADVLCYFGSLETFFQSLVPVLSPRGIVAFTVEALLEDTASTLAPGAASDWHLDSSGRYKHSKPYIIRLASAVGLEVLSEERIIARRKQASTKADPVHAFLFVLRKPSLASTEEASPNSVRGEL</sequence>
<evidence type="ECO:0000256" key="3">
    <source>
        <dbReference type="PROSITE-ProRule" id="PRU00339"/>
    </source>
</evidence>
<dbReference type="SMART" id="SM00028">
    <property type="entry name" value="TPR"/>
    <property type="match status" value="4"/>
</dbReference>
<accession>A0A7S2S6V7</accession>
<dbReference type="Pfam" id="PF13432">
    <property type="entry name" value="TPR_16"/>
    <property type="match status" value="2"/>
</dbReference>
<dbReference type="Pfam" id="PF13489">
    <property type="entry name" value="Methyltransf_23"/>
    <property type="match status" value="1"/>
</dbReference>
<evidence type="ECO:0008006" key="5">
    <source>
        <dbReference type="Google" id="ProtNLM"/>
    </source>
</evidence>